<dbReference type="GO" id="GO:0031640">
    <property type="term" value="P:killing of cells of another organism"/>
    <property type="evidence" value="ECO:0007669"/>
    <property type="project" value="UniProtKB-KW"/>
</dbReference>
<evidence type="ECO:0000256" key="7">
    <source>
        <dbReference type="PIRSR" id="PIRSR608597-3"/>
    </source>
</evidence>
<feature type="disulfide bond" evidence="7">
    <location>
        <begin position="46"/>
        <end position="51"/>
    </location>
</feature>
<organism evidence="8">
    <name type="scientific">Nilaparvata lugens</name>
    <name type="common">Brown planthopper</name>
    <dbReference type="NCBI Taxonomy" id="108931"/>
    <lineage>
        <taxon>Eukaryota</taxon>
        <taxon>Metazoa</taxon>
        <taxon>Ecdysozoa</taxon>
        <taxon>Arthropoda</taxon>
        <taxon>Hexapoda</taxon>
        <taxon>Insecta</taxon>
        <taxon>Pterygota</taxon>
        <taxon>Neoptera</taxon>
        <taxon>Paraneoptera</taxon>
        <taxon>Hemiptera</taxon>
        <taxon>Auchenorrhyncha</taxon>
        <taxon>Fulgoroidea</taxon>
        <taxon>Delphacidae</taxon>
        <taxon>Delphacinae</taxon>
        <taxon>Nilaparvata</taxon>
    </lineage>
</organism>
<accession>M9ZZB3</accession>
<dbReference type="CDD" id="cd16890">
    <property type="entry name" value="lyz_i"/>
    <property type="match status" value="1"/>
</dbReference>
<evidence type="ECO:0000256" key="4">
    <source>
        <dbReference type="ARBA" id="ARBA00022638"/>
    </source>
</evidence>
<keyword evidence="6" id="KW-0326">Glycosidase</keyword>
<evidence type="ECO:0000256" key="6">
    <source>
        <dbReference type="ARBA" id="ARBA00023295"/>
    </source>
</evidence>
<evidence type="ECO:0000256" key="5">
    <source>
        <dbReference type="ARBA" id="ARBA00022801"/>
    </source>
</evidence>
<dbReference type="Gene3D" id="1.10.530.10">
    <property type="match status" value="1"/>
</dbReference>
<evidence type="ECO:0000256" key="3">
    <source>
        <dbReference type="ARBA" id="ARBA00022529"/>
    </source>
</evidence>
<dbReference type="OrthoDB" id="6337871at2759"/>
<keyword evidence="7" id="KW-1015">Disulfide bond</keyword>
<dbReference type="EC" id="3.2.1.17" evidence="2"/>
<keyword evidence="5" id="KW-0378">Hydrolase</keyword>
<dbReference type="GO" id="GO:0003796">
    <property type="term" value="F:lysozyme activity"/>
    <property type="evidence" value="ECO:0007669"/>
    <property type="project" value="UniProtKB-EC"/>
</dbReference>
<protein>
    <recommendedName>
        <fullName evidence="2">lysozyme</fullName>
        <ecNumber evidence="2">3.2.1.17</ecNumber>
    </recommendedName>
</protein>
<dbReference type="EMBL" id="KC355204">
    <property type="protein sequence ID" value="AGK40904.1"/>
    <property type="molecule type" value="mRNA"/>
</dbReference>
<proteinExistence type="evidence at transcript level"/>
<dbReference type="PROSITE" id="PS51909">
    <property type="entry name" value="LYSOZYME_I"/>
    <property type="match status" value="1"/>
</dbReference>
<keyword evidence="3" id="KW-0929">Antimicrobial</keyword>
<comment type="catalytic activity">
    <reaction evidence="1">
        <text>Hydrolysis of (1-&gt;4)-beta-linkages between N-acetylmuramic acid and N-acetyl-D-glucosamine residues in a peptidoglycan and between N-acetyl-D-glucosamine residues in chitodextrins.</text>
        <dbReference type="EC" id="3.2.1.17"/>
    </reaction>
</comment>
<keyword evidence="4" id="KW-0081">Bacteriolytic enzyme</keyword>
<reference evidence="8" key="1">
    <citation type="submission" date="2012-12" db="EMBL/GenBank/DDBJ databases">
        <authorList>
            <person name="Bao Y.-Y."/>
            <person name="Zhang C.-X."/>
        </authorList>
    </citation>
    <scope>NUCLEOTIDE SEQUENCE</scope>
</reference>
<feature type="disulfide bond" evidence="7">
    <location>
        <begin position="34"/>
        <end position="40"/>
    </location>
</feature>
<evidence type="ECO:0000313" key="8">
    <source>
        <dbReference type="EMBL" id="AGK40904.1"/>
    </source>
</evidence>
<dbReference type="GO" id="GO:0042742">
    <property type="term" value="P:defense response to bacterium"/>
    <property type="evidence" value="ECO:0007669"/>
    <property type="project" value="UniProtKB-KW"/>
</dbReference>
<sequence length="155" mass="17275">FAVFSPYMFDNFSIEVRGDLIIEPITNKCLTCICNGASRCGLEVKCDGDVCGVFSIGYEYWLDSNSPTLPFDSPESEGAYIRCVSDLSCGAEVVANYMKKNPYDCDSDGLVTCWDYAGLHNRGQLECAGFWDIDFEMNYKSCMNNSSMILDFGIE</sequence>
<reference evidence="8" key="2">
    <citation type="journal article" date="2013" name="BMC Genomics">
        <title>The genome- and transcriptome-wide analysis of innate immunity in the brown planthopper, Nilaparvata lugens.</title>
        <authorList>
            <person name="Bao Y.Y."/>
            <person name="Qu L.Y."/>
            <person name="Zhao D."/>
            <person name="Chen L.B."/>
            <person name="Jin H.Y."/>
            <person name="Xu L.M."/>
            <person name="Cheng J.A."/>
            <person name="Zhang C.X."/>
        </authorList>
    </citation>
    <scope>NUCLEOTIDE SEQUENCE</scope>
</reference>
<dbReference type="InterPro" id="IPR008597">
    <property type="entry name" value="Invert_lysozyme"/>
</dbReference>
<dbReference type="AlphaFoldDB" id="M9ZZB3"/>
<feature type="disulfide bond" evidence="7">
    <location>
        <begin position="29"/>
        <end position="113"/>
    </location>
</feature>
<evidence type="ECO:0000256" key="1">
    <source>
        <dbReference type="ARBA" id="ARBA00000632"/>
    </source>
</evidence>
<name>M9ZZB3_NILLU</name>
<feature type="non-terminal residue" evidence="8">
    <location>
        <position position="1"/>
    </location>
</feature>
<evidence type="ECO:0000256" key="2">
    <source>
        <dbReference type="ARBA" id="ARBA00012732"/>
    </source>
</evidence>
<dbReference type="Pfam" id="PF05497">
    <property type="entry name" value="Destabilase"/>
    <property type="match status" value="1"/>
</dbReference>
<feature type="disulfide bond" evidence="7">
    <location>
        <begin position="83"/>
        <end position="89"/>
    </location>
</feature>